<evidence type="ECO:0000256" key="4">
    <source>
        <dbReference type="ARBA" id="ARBA00022475"/>
    </source>
</evidence>
<evidence type="ECO:0000256" key="1">
    <source>
        <dbReference type="ARBA" id="ARBA00000085"/>
    </source>
</evidence>
<keyword evidence="8 15" id="KW-0812">Transmembrane</keyword>
<evidence type="ECO:0000259" key="16">
    <source>
        <dbReference type="PROSITE" id="PS50109"/>
    </source>
</evidence>
<feature type="domain" description="HPt" evidence="18">
    <location>
        <begin position="715"/>
        <end position="808"/>
    </location>
</feature>
<name>A0A964TEF6_9FLAO</name>
<dbReference type="SMART" id="SM00388">
    <property type="entry name" value="HisKA"/>
    <property type="match status" value="1"/>
</dbReference>
<dbReference type="SMART" id="SM00387">
    <property type="entry name" value="HATPase_c"/>
    <property type="match status" value="1"/>
</dbReference>
<dbReference type="Gene3D" id="3.40.50.2300">
    <property type="match status" value="1"/>
</dbReference>
<dbReference type="Gene3D" id="3.30.565.10">
    <property type="entry name" value="Histidine kinase-like ATPase, C-terminal domain"/>
    <property type="match status" value="1"/>
</dbReference>
<dbReference type="PROSITE" id="PS50894">
    <property type="entry name" value="HPT"/>
    <property type="match status" value="1"/>
</dbReference>
<dbReference type="EC" id="2.7.13.3" evidence="3"/>
<dbReference type="GO" id="GO:0005886">
    <property type="term" value="C:plasma membrane"/>
    <property type="evidence" value="ECO:0007669"/>
    <property type="project" value="UniProtKB-SubCell"/>
</dbReference>
<dbReference type="CDD" id="cd00082">
    <property type="entry name" value="HisKA"/>
    <property type="match status" value="1"/>
</dbReference>
<dbReference type="GO" id="GO:0000155">
    <property type="term" value="F:phosphorelay sensor kinase activity"/>
    <property type="evidence" value="ECO:0007669"/>
    <property type="project" value="InterPro"/>
</dbReference>
<evidence type="ECO:0000256" key="5">
    <source>
        <dbReference type="ARBA" id="ARBA00022519"/>
    </source>
</evidence>
<dbReference type="Proteomes" id="UP000667650">
    <property type="component" value="Unassembled WGS sequence"/>
</dbReference>
<dbReference type="PANTHER" id="PTHR43047">
    <property type="entry name" value="TWO-COMPONENT HISTIDINE PROTEIN KINASE"/>
    <property type="match status" value="1"/>
</dbReference>
<gene>
    <name evidence="19" type="ORF">GTQ34_15600</name>
</gene>
<evidence type="ECO:0000256" key="13">
    <source>
        <dbReference type="PROSITE-ProRule" id="PRU00110"/>
    </source>
</evidence>
<dbReference type="SUPFAM" id="SSF47226">
    <property type="entry name" value="Histidine-containing phosphotransfer domain, HPT domain"/>
    <property type="match status" value="1"/>
</dbReference>
<evidence type="ECO:0000256" key="8">
    <source>
        <dbReference type="ARBA" id="ARBA00022692"/>
    </source>
</evidence>
<dbReference type="InterPro" id="IPR036890">
    <property type="entry name" value="HATPase_C_sf"/>
</dbReference>
<dbReference type="RefSeq" id="WP_166524738.1">
    <property type="nucleotide sequence ID" value="NZ_JAAABI010000008.1"/>
</dbReference>
<keyword evidence="4" id="KW-1003">Cell membrane</keyword>
<evidence type="ECO:0000256" key="6">
    <source>
        <dbReference type="ARBA" id="ARBA00022553"/>
    </source>
</evidence>
<dbReference type="InterPro" id="IPR036097">
    <property type="entry name" value="HisK_dim/P_sf"/>
</dbReference>
<dbReference type="Pfam" id="PF00072">
    <property type="entry name" value="Response_reg"/>
    <property type="match status" value="1"/>
</dbReference>
<keyword evidence="6 14" id="KW-0597">Phosphoprotein</keyword>
<evidence type="ECO:0000313" key="20">
    <source>
        <dbReference type="Proteomes" id="UP000667650"/>
    </source>
</evidence>
<keyword evidence="7" id="KW-0808">Transferase</keyword>
<keyword evidence="12 15" id="KW-0472">Membrane</keyword>
<protein>
    <recommendedName>
        <fullName evidence="3">histidine kinase</fullName>
        <ecNumber evidence="3">2.7.13.3</ecNumber>
    </recommendedName>
</protein>
<sequence length="817" mass="92794">MRPRSKERFTLRIILSYVVLGILAILAAYFIYGELKSYASSQNQEDGNIKLLRTNKLLTNLYEAESLSKLALQSKKTQDLKAFAKKVDTINKLIDSLKSSENTKQENQVSKLESVQKLLKQKVFNNAELRKLKVKNENGASLDSVLSAFHEMEVKMGRITPETFAPNFGQLTPKAQKSIRDYVTILNKNIPISNENTDANNIDSILKVSKSILNRAKVEMAIMERSLIKKELQIYRTDLELSQKMRSILADFEREMAQNAYLDNVNQEKMLKRSTRLAGGALILGLMMVILFTFLISKDYWKIQLYREQLEKEKKYSESLLKSREQLISTVSHDLRTPLSTINGYSELMEHSGISSKQLGYLNNVKSASEYMASLVNDLLDYSRLGAGQVIIEKIPFMLPQLISETVVYFNDIQVKKDIELKLDISEELRRPIVSDPFRIRQILANLIGNAFKFTDSGHVKVSALVEEKRDVAWLKIDVIDTGIGIKPEKQKLIFQEFTQVMDATEEKKGGYGLGLTISKKLTELLGGTLTLKSKEDKGSTFSINIPIEFSEKDRSTGISKKKNFASQPLSVLVLDDDDTLLRLITEICKINEIHVRAVSDFMDVSTSEFHQYDVVLTDIQMPKMDGFFVLKKLHQWEYVNPVIAMTGQRVYDKSIYIDAGFKDVLQKPLTYSSLLNALGLTGTKKKEKSGSDFFIPKPESLLFGIAGISTFLDNTKSIKQVLEVFLDTTIENLEMLFSAVNSHDYEDIRCISHKMLSMSRQLEIHSVVPILESLEVLEDDAEAEKVFNKLLELRAILHKLEKEIRCYLVKLQGGIA</sequence>
<evidence type="ECO:0000256" key="11">
    <source>
        <dbReference type="ARBA" id="ARBA00022989"/>
    </source>
</evidence>
<feature type="transmembrane region" description="Helical" evidence="15">
    <location>
        <begin position="12"/>
        <end position="32"/>
    </location>
</feature>
<dbReference type="InterPro" id="IPR003594">
    <property type="entry name" value="HATPase_dom"/>
</dbReference>
<feature type="transmembrane region" description="Helical" evidence="15">
    <location>
        <begin position="277"/>
        <end position="297"/>
    </location>
</feature>
<dbReference type="InterPro" id="IPR011006">
    <property type="entry name" value="CheY-like_superfamily"/>
</dbReference>
<evidence type="ECO:0000256" key="7">
    <source>
        <dbReference type="ARBA" id="ARBA00022679"/>
    </source>
</evidence>
<proteinExistence type="predicted"/>
<dbReference type="SUPFAM" id="SSF52172">
    <property type="entry name" value="CheY-like"/>
    <property type="match status" value="1"/>
</dbReference>
<dbReference type="PROSITE" id="PS50110">
    <property type="entry name" value="RESPONSE_REGULATORY"/>
    <property type="match status" value="1"/>
</dbReference>
<evidence type="ECO:0000313" key="19">
    <source>
        <dbReference type="EMBL" id="NAY93335.1"/>
    </source>
</evidence>
<dbReference type="InterPro" id="IPR001789">
    <property type="entry name" value="Sig_transdc_resp-reg_receiver"/>
</dbReference>
<dbReference type="Gene3D" id="1.10.287.130">
    <property type="match status" value="1"/>
</dbReference>
<dbReference type="PRINTS" id="PR00344">
    <property type="entry name" value="BCTRLSENSOR"/>
</dbReference>
<dbReference type="InterPro" id="IPR003661">
    <property type="entry name" value="HisK_dim/P_dom"/>
</dbReference>
<dbReference type="CDD" id="cd16922">
    <property type="entry name" value="HATPase_EvgS-ArcB-TorS-like"/>
    <property type="match status" value="1"/>
</dbReference>
<dbReference type="Pfam" id="PF02518">
    <property type="entry name" value="HATPase_c"/>
    <property type="match status" value="1"/>
</dbReference>
<evidence type="ECO:0000259" key="17">
    <source>
        <dbReference type="PROSITE" id="PS50110"/>
    </source>
</evidence>
<evidence type="ECO:0000256" key="9">
    <source>
        <dbReference type="ARBA" id="ARBA00022777"/>
    </source>
</evidence>
<evidence type="ECO:0000256" key="10">
    <source>
        <dbReference type="ARBA" id="ARBA00022840"/>
    </source>
</evidence>
<dbReference type="InterPro" id="IPR005467">
    <property type="entry name" value="His_kinase_dom"/>
</dbReference>
<comment type="caution">
    <text evidence="19">The sequence shown here is derived from an EMBL/GenBank/DDBJ whole genome shotgun (WGS) entry which is preliminary data.</text>
</comment>
<keyword evidence="11 15" id="KW-1133">Transmembrane helix</keyword>
<evidence type="ECO:0000256" key="2">
    <source>
        <dbReference type="ARBA" id="ARBA00004429"/>
    </source>
</evidence>
<dbReference type="Pfam" id="PF00512">
    <property type="entry name" value="HisKA"/>
    <property type="match status" value="1"/>
</dbReference>
<dbReference type="CDD" id="cd17546">
    <property type="entry name" value="REC_hyHK_CKI1_RcsC-like"/>
    <property type="match status" value="1"/>
</dbReference>
<feature type="domain" description="Response regulatory" evidence="17">
    <location>
        <begin position="571"/>
        <end position="683"/>
    </location>
</feature>
<dbReference type="SUPFAM" id="SSF47384">
    <property type="entry name" value="Homodimeric domain of signal transducing histidine kinase"/>
    <property type="match status" value="1"/>
</dbReference>
<comment type="catalytic activity">
    <reaction evidence="1">
        <text>ATP + protein L-histidine = ADP + protein N-phospho-L-histidine.</text>
        <dbReference type="EC" id="2.7.13.3"/>
    </reaction>
</comment>
<dbReference type="Gene3D" id="1.20.120.160">
    <property type="entry name" value="HPT domain"/>
    <property type="match status" value="1"/>
</dbReference>
<organism evidence="19 20">
    <name type="scientific">Flagellimonas ochracea</name>
    <dbReference type="NCBI Taxonomy" id="2696472"/>
    <lineage>
        <taxon>Bacteria</taxon>
        <taxon>Pseudomonadati</taxon>
        <taxon>Bacteroidota</taxon>
        <taxon>Flavobacteriia</taxon>
        <taxon>Flavobacteriales</taxon>
        <taxon>Flavobacteriaceae</taxon>
        <taxon>Flagellimonas</taxon>
    </lineage>
</organism>
<evidence type="ECO:0000256" key="15">
    <source>
        <dbReference type="SAM" id="Phobius"/>
    </source>
</evidence>
<evidence type="ECO:0000259" key="18">
    <source>
        <dbReference type="PROSITE" id="PS50894"/>
    </source>
</evidence>
<feature type="domain" description="Histidine kinase" evidence="16">
    <location>
        <begin position="330"/>
        <end position="550"/>
    </location>
</feature>
<dbReference type="EMBL" id="JAAABI010000008">
    <property type="protein sequence ID" value="NAY93335.1"/>
    <property type="molecule type" value="Genomic_DNA"/>
</dbReference>
<dbReference type="AlphaFoldDB" id="A0A964TEF6"/>
<reference evidence="19" key="1">
    <citation type="submission" date="2020-01" db="EMBL/GenBank/DDBJ databases">
        <title>Muricauda ochracea sp. nov., isolated from a tidal flat of Garorim bay in Korea.</title>
        <authorList>
            <person name="Kim D."/>
            <person name="Yoo Y."/>
            <person name="Kim J.-J."/>
        </authorList>
    </citation>
    <scope>NUCLEOTIDE SEQUENCE</scope>
    <source>
        <strain evidence="19">JGD-17</strain>
    </source>
</reference>
<dbReference type="InterPro" id="IPR008207">
    <property type="entry name" value="Sig_transdc_His_kin_Hpt_dom"/>
</dbReference>
<dbReference type="InterPro" id="IPR004358">
    <property type="entry name" value="Sig_transdc_His_kin-like_C"/>
</dbReference>
<dbReference type="SMART" id="SM00448">
    <property type="entry name" value="REC"/>
    <property type="match status" value="1"/>
</dbReference>
<dbReference type="FunFam" id="3.30.565.10:FF:000010">
    <property type="entry name" value="Sensor histidine kinase RcsC"/>
    <property type="match status" value="1"/>
</dbReference>
<keyword evidence="9" id="KW-0418">Kinase</keyword>
<keyword evidence="10" id="KW-0547">Nucleotide-binding</keyword>
<accession>A0A964TEF6</accession>
<feature type="modified residue" description="4-aspartylphosphate" evidence="14">
    <location>
        <position position="619"/>
    </location>
</feature>
<keyword evidence="20" id="KW-1185">Reference proteome</keyword>
<evidence type="ECO:0000256" key="3">
    <source>
        <dbReference type="ARBA" id="ARBA00012438"/>
    </source>
</evidence>
<comment type="subcellular location">
    <subcellularLocation>
        <location evidence="2">Cell inner membrane</location>
        <topology evidence="2">Multi-pass membrane protein</topology>
    </subcellularLocation>
</comment>
<evidence type="ECO:0000256" key="12">
    <source>
        <dbReference type="ARBA" id="ARBA00023136"/>
    </source>
</evidence>
<dbReference type="PROSITE" id="PS50109">
    <property type="entry name" value="HIS_KIN"/>
    <property type="match status" value="1"/>
</dbReference>
<evidence type="ECO:0000256" key="14">
    <source>
        <dbReference type="PROSITE-ProRule" id="PRU00169"/>
    </source>
</evidence>
<dbReference type="InterPro" id="IPR036641">
    <property type="entry name" value="HPT_dom_sf"/>
</dbReference>
<keyword evidence="10" id="KW-0067">ATP-binding</keyword>
<feature type="modified residue" description="Phosphohistidine" evidence="13">
    <location>
        <position position="754"/>
    </location>
</feature>
<dbReference type="SUPFAM" id="SSF55874">
    <property type="entry name" value="ATPase domain of HSP90 chaperone/DNA topoisomerase II/histidine kinase"/>
    <property type="match status" value="1"/>
</dbReference>
<keyword evidence="5" id="KW-0997">Cell inner membrane</keyword>